<feature type="region of interest" description="Disordered" evidence="1">
    <location>
        <begin position="24"/>
        <end position="120"/>
    </location>
</feature>
<name>A0A382JBF8_9ZZZZ</name>
<dbReference type="AlphaFoldDB" id="A0A382JBF8"/>
<proteinExistence type="predicted"/>
<protein>
    <submittedName>
        <fullName evidence="2">Uncharacterized protein</fullName>
    </submittedName>
</protein>
<sequence length="190" mass="20948">MKSKRYFCLIAAVVLAVGCGEMDFDPQLSQSEKSPAYASRKAPTPVSPQAKPESTATENVPKVPEVPPTKVIKPAPAPVTPNSEKSPRELVKNQSTPEPVALPEIPKTSPPDAESQETKENTLKLISDDPDKNLEVLNMALERWIEEKGALPERLEQLVMEEYLPMLPMEPIGKRFTIDPDKKVIILVGK</sequence>
<evidence type="ECO:0000256" key="1">
    <source>
        <dbReference type="SAM" id="MobiDB-lite"/>
    </source>
</evidence>
<accession>A0A382JBF8</accession>
<dbReference type="EMBL" id="UINC01072646">
    <property type="protein sequence ID" value="SVC08433.1"/>
    <property type="molecule type" value="Genomic_DNA"/>
</dbReference>
<reference evidence="2" key="1">
    <citation type="submission" date="2018-05" db="EMBL/GenBank/DDBJ databases">
        <authorList>
            <person name="Lanie J.A."/>
            <person name="Ng W.-L."/>
            <person name="Kazmierczak K.M."/>
            <person name="Andrzejewski T.M."/>
            <person name="Davidsen T.M."/>
            <person name="Wayne K.J."/>
            <person name="Tettelin H."/>
            <person name="Glass J.I."/>
            <person name="Rusch D."/>
            <person name="Podicherti R."/>
            <person name="Tsui H.-C.T."/>
            <person name="Winkler M.E."/>
        </authorList>
    </citation>
    <scope>NUCLEOTIDE SEQUENCE</scope>
</reference>
<feature type="compositionally biased region" description="Low complexity" evidence="1">
    <location>
        <begin position="60"/>
        <end position="74"/>
    </location>
</feature>
<organism evidence="2">
    <name type="scientific">marine metagenome</name>
    <dbReference type="NCBI Taxonomy" id="408172"/>
    <lineage>
        <taxon>unclassified sequences</taxon>
        <taxon>metagenomes</taxon>
        <taxon>ecological metagenomes</taxon>
    </lineage>
</organism>
<dbReference type="PROSITE" id="PS51257">
    <property type="entry name" value="PROKAR_LIPOPROTEIN"/>
    <property type="match status" value="1"/>
</dbReference>
<gene>
    <name evidence="2" type="ORF">METZ01_LOCUS261287</name>
</gene>
<evidence type="ECO:0000313" key="2">
    <source>
        <dbReference type="EMBL" id="SVC08433.1"/>
    </source>
</evidence>